<evidence type="ECO:0000256" key="2">
    <source>
        <dbReference type="ARBA" id="ARBA00023008"/>
    </source>
</evidence>
<evidence type="ECO:0000256" key="1">
    <source>
        <dbReference type="ARBA" id="ARBA00010996"/>
    </source>
</evidence>
<organism evidence="5 6">
    <name type="scientific">Coralloluteibacterium thermophilum</name>
    <dbReference type="NCBI Taxonomy" id="2707049"/>
    <lineage>
        <taxon>Bacteria</taxon>
        <taxon>Pseudomonadati</taxon>
        <taxon>Pseudomonadota</taxon>
        <taxon>Gammaproteobacteria</taxon>
        <taxon>Lysobacterales</taxon>
        <taxon>Lysobacteraceae</taxon>
        <taxon>Coralloluteibacterium</taxon>
    </lineage>
</organism>
<feature type="domain" description="Thioredoxin" evidence="4">
    <location>
        <begin position="40"/>
        <end position="218"/>
    </location>
</feature>
<comment type="caution">
    <text evidence="5">The sequence shown here is derived from an EMBL/GenBank/DDBJ whole genome shotgun (WGS) entry which is preliminary data.</text>
</comment>
<evidence type="ECO:0000256" key="3">
    <source>
        <dbReference type="SAM" id="MobiDB-lite"/>
    </source>
</evidence>
<comment type="similarity">
    <text evidence="1">Belongs to the SCO1/2 family.</text>
</comment>
<gene>
    <name evidence="5" type="ORF">ACFO3Q_02660</name>
</gene>
<dbReference type="CDD" id="cd02968">
    <property type="entry name" value="SCO"/>
    <property type="match status" value="1"/>
</dbReference>
<name>A0ABV9NJE2_9GAMM</name>
<dbReference type="EMBL" id="JBHSGG010000003">
    <property type="protein sequence ID" value="MFC4727070.1"/>
    <property type="molecule type" value="Genomic_DNA"/>
</dbReference>
<evidence type="ECO:0000259" key="4">
    <source>
        <dbReference type="PROSITE" id="PS51352"/>
    </source>
</evidence>
<dbReference type="PANTHER" id="PTHR12151">
    <property type="entry name" value="ELECTRON TRANSPORT PROTIN SCO1/SENC FAMILY MEMBER"/>
    <property type="match status" value="1"/>
</dbReference>
<evidence type="ECO:0000313" key="5">
    <source>
        <dbReference type="EMBL" id="MFC4727070.1"/>
    </source>
</evidence>
<dbReference type="InterPro" id="IPR003782">
    <property type="entry name" value="SCO1/SenC"/>
</dbReference>
<dbReference type="InterPro" id="IPR036249">
    <property type="entry name" value="Thioredoxin-like_sf"/>
</dbReference>
<dbReference type="PROSITE" id="PS51352">
    <property type="entry name" value="THIOREDOXIN_2"/>
    <property type="match status" value="1"/>
</dbReference>
<keyword evidence="2" id="KW-0186">Copper</keyword>
<keyword evidence="6" id="KW-1185">Reference proteome</keyword>
<dbReference type="Proteomes" id="UP001595892">
    <property type="component" value="Unassembled WGS sequence"/>
</dbReference>
<accession>A0ABV9NJE2</accession>
<sequence length="222" mass="23970">MFNRTTLIVLVAALAAGLGLWLAQRSAGPALPELETVRLFPQARALPPFALDRGEDAPPLTNADLQGRWSLVFIGFTHCPDVCPTTLAQLAQAQRAWRDMPEETRPQVVFVSVDPERDSPARTVEYARYFDPDTLAATSDPDALREFVQSLGMVFMKVPVDGGAEGDYTIDHSSTLSVIDPQGRMTGLVRPEPPDGPGSGTPAFDPQAIARDMRVLAGMTGP</sequence>
<dbReference type="Gene3D" id="3.40.30.10">
    <property type="entry name" value="Glutaredoxin"/>
    <property type="match status" value="1"/>
</dbReference>
<dbReference type="RefSeq" id="WP_377003067.1">
    <property type="nucleotide sequence ID" value="NZ_JBHSGG010000003.1"/>
</dbReference>
<evidence type="ECO:0000313" key="6">
    <source>
        <dbReference type="Proteomes" id="UP001595892"/>
    </source>
</evidence>
<dbReference type="PANTHER" id="PTHR12151:SF25">
    <property type="entry name" value="LINALOOL DEHYDRATASE_ISOMERASE DOMAIN-CONTAINING PROTEIN"/>
    <property type="match status" value="1"/>
</dbReference>
<dbReference type="Pfam" id="PF02630">
    <property type="entry name" value="SCO1-SenC"/>
    <property type="match status" value="1"/>
</dbReference>
<dbReference type="SUPFAM" id="SSF52833">
    <property type="entry name" value="Thioredoxin-like"/>
    <property type="match status" value="1"/>
</dbReference>
<proteinExistence type="inferred from homology"/>
<feature type="region of interest" description="Disordered" evidence="3">
    <location>
        <begin position="188"/>
        <end position="207"/>
    </location>
</feature>
<dbReference type="InterPro" id="IPR013766">
    <property type="entry name" value="Thioredoxin_domain"/>
</dbReference>
<reference evidence="6" key="1">
    <citation type="journal article" date="2019" name="Int. J. Syst. Evol. Microbiol.">
        <title>The Global Catalogue of Microorganisms (GCM) 10K type strain sequencing project: providing services to taxonomists for standard genome sequencing and annotation.</title>
        <authorList>
            <consortium name="The Broad Institute Genomics Platform"/>
            <consortium name="The Broad Institute Genome Sequencing Center for Infectious Disease"/>
            <person name="Wu L."/>
            <person name="Ma J."/>
        </authorList>
    </citation>
    <scope>NUCLEOTIDE SEQUENCE [LARGE SCALE GENOMIC DNA]</scope>
    <source>
        <strain evidence="6">CGMCC 1.13574</strain>
    </source>
</reference>
<protein>
    <submittedName>
        <fullName evidence="5">SCO family protein</fullName>
    </submittedName>
</protein>